<comment type="function">
    <text evidence="2">Decarboxylates L-threonine-O-3-phosphate to yield (R)-1-amino-2-propanol O-2-phosphate, the precursor for the linkage between the nucleotide loop and the corrin ring in cobalamin.</text>
</comment>
<dbReference type="CDD" id="cd00609">
    <property type="entry name" value="AAT_like"/>
    <property type="match status" value="1"/>
</dbReference>
<dbReference type="GO" id="GO:0048472">
    <property type="term" value="F:threonine-phosphate decarboxylase activity"/>
    <property type="evidence" value="ECO:0007669"/>
    <property type="project" value="UniProtKB-EC"/>
</dbReference>
<organism evidence="11 12">
    <name type="scientific">Candidatus Desulfacyla euxinica</name>
    <dbReference type="NCBI Taxonomy" id="2841693"/>
    <lineage>
        <taxon>Bacteria</taxon>
        <taxon>Deltaproteobacteria</taxon>
        <taxon>Candidatus Desulfacyla</taxon>
    </lineage>
</organism>
<keyword evidence="6" id="KW-0663">Pyridoxal phosphate</keyword>
<dbReference type="Pfam" id="PF00155">
    <property type="entry name" value="Aminotran_1_2"/>
    <property type="match status" value="1"/>
</dbReference>
<evidence type="ECO:0000256" key="2">
    <source>
        <dbReference type="ARBA" id="ARBA00003444"/>
    </source>
</evidence>
<dbReference type="UniPathway" id="UPA00148"/>
<dbReference type="PANTHER" id="PTHR42885">
    <property type="entry name" value="HISTIDINOL-PHOSPHATE AMINOTRANSFERASE-RELATED"/>
    <property type="match status" value="1"/>
</dbReference>
<dbReference type="GO" id="GO:0009236">
    <property type="term" value="P:cobalamin biosynthetic process"/>
    <property type="evidence" value="ECO:0007669"/>
    <property type="project" value="UniProtKB-UniPathway"/>
</dbReference>
<evidence type="ECO:0000256" key="5">
    <source>
        <dbReference type="ARBA" id="ARBA00022573"/>
    </source>
</evidence>
<sequence length="361" mass="40749">MKMELRHKHGGTPQLDMVRLGVPHGPVLDFSVNLNLLGPPAIIKEKWQELLESIEPYPSVQGDGIAHYYHTIYGISPDNFMAGNGSTELIYLIPRVLRFKHVAVFAPSFHDYERASLLSGAKVVRCLLSPHDGFAFPSEDQLIKLLKKVDALWVARPNNPTGNLFSMELILKLARMFPEKWFIIDEAFIQFLDDWQSNSFLAAKPRPNVLVLNSLTKFYAIAGLRLGGLMGSEPVISRLKNAKEPWTINGIADRVALLLIQCADYDDETRVAVREEKRRVFEGLKNLDGVIPFSSSANYILCQWVKTGDLDDLLDYFLSNGVYVRDCRNFPGLEENFFRMGLKTADDNDRLLSLISSFPSS</sequence>
<dbReference type="InterPro" id="IPR004838">
    <property type="entry name" value="NHTrfase_class1_PyrdxlP-BS"/>
</dbReference>
<evidence type="ECO:0000256" key="9">
    <source>
        <dbReference type="ARBA" id="ARBA00048531"/>
    </source>
</evidence>
<proteinExistence type="predicted"/>
<dbReference type="SUPFAM" id="SSF53383">
    <property type="entry name" value="PLP-dependent transferases"/>
    <property type="match status" value="1"/>
</dbReference>
<dbReference type="PANTHER" id="PTHR42885:SF1">
    <property type="entry name" value="THREONINE-PHOSPHATE DECARBOXYLASE"/>
    <property type="match status" value="1"/>
</dbReference>
<comment type="cofactor">
    <cofactor evidence="1">
        <name>pyridoxal 5'-phosphate</name>
        <dbReference type="ChEBI" id="CHEBI:597326"/>
    </cofactor>
</comment>
<dbReference type="EMBL" id="JACNJD010000241">
    <property type="protein sequence ID" value="MBC8177882.1"/>
    <property type="molecule type" value="Genomic_DNA"/>
</dbReference>
<evidence type="ECO:0000256" key="7">
    <source>
        <dbReference type="ARBA" id="ARBA00023239"/>
    </source>
</evidence>
<comment type="pathway">
    <text evidence="3">Cofactor biosynthesis; adenosylcobalamin biosynthesis.</text>
</comment>
<evidence type="ECO:0000259" key="10">
    <source>
        <dbReference type="Pfam" id="PF00155"/>
    </source>
</evidence>
<name>A0A8J6N0P7_9DELT</name>
<dbReference type="InterPro" id="IPR015424">
    <property type="entry name" value="PyrdxlP-dep_Trfase"/>
</dbReference>
<keyword evidence="7 11" id="KW-0456">Lyase</keyword>
<evidence type="ECO:0000256" key="6">
    <source>
        <dbReference type="ARBA" id="ARBA00022898"/>
    </source>
</evidence>
<dbReference type="InterPro" id="IPR004839">
    <property type="entry name" value="Aminotransferase_I/II_large"/>
</dbReference>
<evidence type="ECO:0000256" key="8">
    <source>
        <dbReference type="ARBA" id="ARBA00029996"/>
    </source>
</evidence>
<evidence type="ECO:0000313" key="11">
    <source>
        <dbReference type="EMBL" id="MBC8177882.1"/>
    </source>
</evidence>
<evidence type="ECO:0000256" key="3">
    <source>
        <dbReference type="ARBA" id="ARBA00004953"/>
    </source>
</evidence>
<dbReference type="EC" id="4.1.1.81" evidence="4"/>
<feature type="domain" description="Aminotransferase class I/classII large" evidence="10">
    <location>
        <begin position="28"/>
        <end position="353"/>
    </location>
</feature>
<evidence type="ECO:0000313" key="12">
    <source>
        <dbReference type="Proteomes" id="UP000650524"/>
    </source>
</evidence>
<dbReference type="InterPro" id="IPR015421">
    <property type="entry name" value="PyrdxlP-dep_Trfase_major"/>
</dbReference>
<comment type="caution">
    <text evidence="11">The sequence shown here is derived from an EMBL/GenBank/DDBJ whole genome shotgun (WGS) entry which is preliminary data.</text>
</comment>
<dbReference type="InterPro" id="IPR015422">
    <property type="entry name" value="PyrdxlP-dep_Trfase_small"/>
</dbReference>
<evidence type="ECO:0000256" key="4">
    <source>
        <dbReference type="ARBA" id="ARBA00012285"/>
    </source>
</evidence>
<dbReference type="Gene3D" id="3.90.1150.10">
    <property type="entry name" value="Aspartate Aminotransferase, domain 1"/>
    <property type="match status" value="1"/>
</dbReference>
<reference evidence="11 12" key="1">
    <citation type="submission" date="2020-08" db="EMBL/GenBank/DDBJ databases">
        <title>Bridging the membrane lipid divide: bacteria of the FCB group superphylum have the potential to synthesize archaeal ether lipids.</title>
        <authorList>
            <person name="Villanueva L."/>
            <person name="Von Meijenfeldt F.A.B."/>
            <person name="Westbye A.B."/>
            <person name="Yadav S."/>
            <person name="Hopmans E.C."/>
            <person name="Dutilh B.E."/>
            <person name="Sinninghe Damste J.S."/>
        </authorList>
    </citation>
    <scope>NUCLEOTIDE SEQUENCE [LARGE SCALE GENOMIC DNA]</scope>
    <source>
        <strain evidence="11">NIOZ-UU27</strain>
    </source>
</reference>
<accession>A0A8J6N0P7</accession>
<comment type="catalytic activity">
    <reaction evidence="9">
        <text>O-phospho-L-threonine + H(+) = (R)-1-aminopropan-2-yl phosphate + CO2</text>
        <dbReference type="Rhea" id="RHEA:11492"/>
        <dbReference type="ChEBI" id="CHEBI:15378"/>
        <dbReference type="ChEBI" id="CHEBI:16526"/>
        <dbReference type="ChEBI" id="CHEBI:58563"/>
        <dbReference type="ChEBI" id="CHEBI:58675"/>
        <dbReference type="EC" id="4.1.1.81"/>
    </reaction>
</comment>
<protein>
    <recommendedName>
        <fullName evidence="4">threonine-phosphate decarboxylase</fullName>
        <ecNumber evidence="4">4.1.1.81</ecNumber>
    </recommendedName>
    <alternativeName>
        <fullName evidence="8">L-threonine-O-3-phosphate decarboxylase</fullName>
    </alternativeName>
</protein>
<dbReference type="GO" id="GO:0030170">
    <property type="term" value="F:pyridoxal phosphate binding"/>
    <property type="evidence" value="ECO:0007669"/>
    <property type="project" value="InterPro"/>
</dbReference>
<evidence type="ECO:0000256" key="1">
    <source>
        <dbReference type="ARBA" id="ARBA00001933"/>
    </source>
</evidence>
<dbReference type="Proteomes" id="UP000650524">
    <property type="component" value="Unassembled WGS sequence"/>
</dbReference>
<keyword evidence="5" id="KW-0169">Cobalamin biosynthesis</keyword>
<dbReference type="NCBIfam" id="TIGR01140">
    <property type="entry name" value="L_thr_O3P_dcar"/>
    <property type="match status" value="1"/>
</dbReference>
<gene>
    <name evidence="11" type="ORF">H8E19_10805</name>
</gene>
<dbReference type="InterPro" id="IPR005860">
    <property type="entry name" value="CobD"/>
</dbReference>
<dbReference type="PROSITE" id="PS00105">
    <property type="entry name" value="AA_TRANSFER_CLASS_1"/>
    <property type="match status" value="1"/>
</dbReference>
<dbReference type="Gene3D" id="3.40.640.10">
    <property type="entry name" value="Type I PLP-dependent aspartate aminotransferase-like (Major domain)"/>
    <property type="match status" value="1"/>
</dbReference>
<dbReference type="AlphaFoldDB" id="A0A8J6N0P7"/>